<gene>
    <name evidence="2" type="ORF">AMTR_s00058p00172040</name>
</gene>
<name>W1P9P8_AMBTC</name>
<dbReference type="Proteomes" id="UP000017836">
    <property type="component" value="Unassembled WGS sequence"/>
</dbReference>
<sequence>MATSKKLLSLSSLLLIIGSTFVLSVKAYQCPTAPPNPGEGEIKRLQACWGSLSYEVIRDMTLQFNGGKEPSDDVCRAILKLPGYCWPAMYLPSGEICQKLLKFRASCYGRKL</sequence>
<evidence type="ECO:0000256" key="1">
    <source>
        <dbReference type="SAM" id="SignalP"/>
    </source>
</evidence>
<evidence type="ECO:0000313" key="3">
    <source>
        <dbReference type="Proteomes" id="UP000017836"/>
    </source>
</evidence>
<organism evidence="2 3">
    <name type="scientific">Amborella trichopoda</name>
    <dbReference type="NCBI Taxonomy" id="13333"/>
    <lineage>
        <taxon>Eukaryota</taxon>
        <taxon>Viridiplantae</taxon>
        <taxon>Streptophyta</taxon>
        <taxon>Embryophyta</taxon>
        <taxon>Tracheophyta</taxon>
        <taxon>Spermatophyta</taxon>
        <taxon>Magnoliopsida</taxon>
        <taxon>Amborellales</taxon>
        <taxon>Amborellaceae</taxon>
        <taxon>Amborella</taxon>
    </lineage>
</organism>
<protein>
    <recommendedName>
        <fullName evidence="4">Prolamin-like domain-containing protein</fullName>
    </recommendedName>
</protein>
<evidence type="ECO:0000313" key="2">
    <source>
        <dbReference type="EMBL" id="ERN06632.1"/>
    </source>
</evidence>
<dbReference type="EMBL" id="KI393888">
    <property type="protein sequence ID" value="ERN06632.1"/>
    <property type="molecule type" value="Genomic_DNA"/>
</dbReference>
<dbReference type="AlphaFoldDB" id="W1P9P8"/>
<feature type="signal peptide" evidence="1">
    <location>
        <begin position="1"/>
        <end position="27"/>
    </location>
</feature>
<evidence type="ECO:0008006" key="4">
    <source>
        <dbReference type="Google" id="ProtNLM"/>
    </source>
</evidence>
<proteinExistence type="predicted"/>
<reference evidence="3" key="1">
    <citation type="journal article" date="2013" name="Science">
        <title>The Amborella genome and the evolution of flowering plants.</title>
        <authorList>
            <consortium name="Amborella Genome Project"/>
        </authorList>
    </citation>
    <scope>NUCLEOTIDE SEQUENCE [LARGE SCALE GENOMIC DNA]</scope>
</reference>
<feature type="chain" id="PRO_5004807246" description="Prolamin-like domain-containing protein" evidence="1">
    <location>
        <begin position="28"/>
        <end position="112"/>
    </location>
</feature>
<dbReference type="HOGENOM" id="CLU_2149234_0_0_1"/>
<dbReference type="Gramene" id="ERN06632">
    <property type="protein sequence ID" value="ERN06632"/>
    <property type="gene ID" value="AMTR_s00058p00172040"/>
</dbReference>
<keyword evidence="1" id="KW-0732">Signal</keyword>
<accession>W1P9P8</accession>
<keyword evidence="3" id="KW-1185">Reference proteome</keyword>